<evidence type="ECO:0000256" key="2">
    <source>
        <dbReference type="SAM" id="MobiDB-lite"/>
    </source>
</evidence>
<dbReference type="AlphaFoldDB" id="A0AAE4YTQ2"/>
<evidence type="ECO:0000313" key="4">
    <source>
        <dbReference type="Proteomes" id="UP000661163"/>
    </source>
</evidence>
<feature type="compositionally biased region" description="Polar residues" evidence="2">
    <location>
        <begin position="476"/>
        <end position="485"/>
    </location>
</feature>
<dbReference type="GO" id="GO:0015074">
    <property type="term" value="P:DNA integration"/>
    <property type="evidence" value="ECO:0007669"/>
    <property type="project" value="InterPro"/>
</dbReference>
<evidence type="ECO:0000313" key="3">
    <source>
        <dbReference type="EMBL" id="NEI50524.1"/>
    </source>
</evidence>
<feature type="region of interest" description="Disordered" evidence="2">
    <location>
        <begin position="458"/>
        <end position="487"/>
    </location>
</feature>
<sequence>MSKPLHHLIRKVIHPTVPGLLLPELILFNRRGEGTTYEPLVDFTVSRSAMSITSHLKPVRVMGFLWDALVENQGKPGRDARKIGRRRFLENFVTNLARGTIVWNDGELRDDTGLYWRPPSPDVLNGFACGFDAFVNYMSDPEDRPESDPFTEMCDGLFDLKILMSSSGRPVKGLGLLAHLKKNERTPTQPGLLDNVVEKSGRRSYLEAPTKEFSRVLLPTFLTEDFRTYSGRGIDASGRCFARLLCLGVRSSEALLMWEDDIKIRNGKVEVFLRHPGKFRDRSRGNRTREEVLLEDYDMLPRTKMADKCKVGWKDPALKVSLSNRLSWLDGTEEGAFLVIADYILNVRNPIMQARRAKGLRDHPYLLVTTRSGKDFMAGDPWTDAASISSFKRAVKRMAKRLPDEGIEYGKYHGTTRHAFRHSYGQDAEESGLDDKSIMRKMNHKSIFSSRVYRNKSEEDVHRQFEEANARRRSTTEPQIRSTIPSAPMSESLDDFYRTIMGARWR</sequence>
<keyword evidence="1" id="KW-0233">DNA recombination</keyword>
<dbReference type="SUPFAM" id="SSF56349">
    <property type="entry name" value="DNA breaking-rejoining enzymes"/>
    <property type="match status" value="1"/>
</dbReference>
<feature type="compositionally biased region" description="Basic and acidic residues" evidence="2">
    <location>
        <begin position="458"/>
        <end position="470"/>
    </location>
</feature>
<dbReference type="GO" id="GO:0003677">
    <property type="term" value="F:DNA binding"/>
    <property type="evidence" value="ECO:0007669"/>
    <property type="project" value="InterPro"/>
</dbReference>
<organism evidence="3 4">
    <name type="scientific">Rhizobium ruizarguesonis</name>
    <dbReference type="NCBI Taxonomy" id="2081791"/>
    <lineage>
        <taxon>Bacteria</taxon>
        <taxon>Pseudomonadati</taxon>
        <taxon>Pseudomonadota</taxon>
        <taxon>Alphaproteobacteria</taxon>
        <taxon>Hyphomicrobiales</taxon>
        <taxon>Rhizobiaceae</taxon>
        <taxon>Rhizobium/Agrobacterium group</taxon>
        <taxon>Rhizobium</taxon>
    </lineage>
</organism>
<dbReference type="RefSeq" id="WP_164566394.1">
    <property type="nucleotide sequence ID" value="NZ_WUFC01000020.1"/>
</dbReference>
<dbReference type="Gene3D" id="1.10.443.10">
    <property type="entry name" value="Intergrase catalytic core"/>
    <property type="match status" value="1"/>
</dbReference>
<name>A0AAE4YTQ2_9HYPH</name>
<evidence type="ECO:0000256" key="1">
    <source>
        <dbReference type="ARBA" id="ARBA00023172"/>
    </source>
</evidence>
<gene>
    <name evidence="3" type="ORF">GR217_22835</name>
</gene>
<dbReference type="InterPro" id="IPR013762">
    <property type="entry name" value="Integrase-like_cat_sf"/>
</dbReference>
<dbReference type="GO" id="GO:0006310">
    <property type="term" value="P:DNA recombination"/>
    <property type="evidence" value="ECO:0007669"/>
    <property type="project" value="UniProtKB-KW"/>
</dbReference>
<proteinExistence type="predicted"/>
<dbReference type="EMBL" id="WUFC01000020">
    <property type="protein sequence ID" value="NEI50524.1"/>
    <property type="molecule type" value="Genomic_DNA"/>
</dbReference>
<dbReference type="Proteomes" id="UP000661163">
    <property type="component" value="Unassembled WGS sequence"/>
</dbReference>
<comment type="caution">
    <text evidence="3">The sequence shown here is derived from an EMBL/GenBank/DDBJ whole genome shotgun (WGS) entry which is preliminary data.</text>
</comment>
<protein>
    <submittedName>
        <fullName evidence="3">Tyrosine-type recombinase/integrase</fullName>
    </submittedName>
</protein>
<dbReference type="InterPro" id="IPR011010">
    <property type="entry name" value="DNA_brk_join_enz"/>
</dbReference>
<accession>A0AAE4YTQ2</accession>
<reference evidence="3 4" key="1">
    <citation type="submission" date="2019-12" db="EMBL/GenBank/DDBJ databases">
        <title>Rhizobium genotypes associated with high levels of biological nitrogen fixation by grain legumes in a temperate-maritime cropping system.</title>
        <authorList>
            <person name="Maluk M."/>
            <person name="Francesc Ferrando Molina F."/>
            <person name="Lopez Del Egido L."/>
            <person name="Lafos M."/>
            <person name="Langarica-Fuentes A."/>
            <person name="Gebre Yohannes G."/>
            <person name="Young M.W."/>
            <person name="Martin P."/>
            <person name="Gantlett R."/>
            <person name="Kenicer G."/>
            <person name="Hawes C."/>
            <person name="Begg G.S."/>
            <person name="Quilliam R.S."/>
            <person name="Squire G.R."/>
            <person name="Poole P.S."/>
            <person name="Young P.W."/>
            <person name="Iannetta P.M."/>
            <person name="James E.K."/>
        </authorList>
    </citation>
    <scope>NUCLEOTIDE SEQUENCE [LARGE SCALE GENOMIC DNA]</scope>
    <source>
        <strain evidence="3 4">JHI985</strain>
    </source>
</reference>